<dbReference type="InterPro" id="IPR005225">
    <property type="entry name" value="Small_GTP-bd"/>
</dbReference>
<dbReference type="CDD" id="cd03697">
    <property type="entry name" value="EFTU_II"/>
    <property type="match status" value="1"/>
</dbReference>
<dbReference type="Pfam" id="PF03143">
    <property type="entry name" value="GTP_EFTU_D3"/>
    <property type="match status" value="1"/>
</dbReference>
<dbReference type="FunFam" id="3.40.50.300:FF:000003">
    <property type="entry name" value="Elongation factor Tu"/>
    <property type="match status" value="1"/>
</dbReference>
<dbReference type="FunCoup" id="B3S4D9">
    <property type="interactions" value="1441"/>
</dbReference>
<dbReference type="CDD" id="cd03706">
    <property type="entry name" value="mtEFTU_III"/>
    <property type="match status" value="1"/>
</dbReference>
<dbReference type="STRING" id="10228.B3S4D9"/>
<keyword evidence="5" id="KW-0648">Protein biosynthesis</keyword>
<dbReference type="NCBIfam" id="NF000766">
    <property type="entry name" value="PRK00049.1"/>
    <property type="match status" value="1"/>
</dbReference>
<proteinExistence type="inferred from homology"/>
<evidence type="ECO:0000259" key="11">
    <source>
        <dbReference type="PROSITE" id="PS51722"/>
    </source>
</evidence>
<dbReference type="InterPro" id="IPR000795">
    <property type="entry name" value="T_Tr_GTP-bd_dom"/>
</dbReference>
<dbReference type="InterPro" id="IPR027417">
    <property type="entry name" value="P-loop_NTPase"/>
</dbReference>
<dbReference type="GO" id="GO:0003924">
    <property type="term" value="F:GTPase activity"/>
    <property type="evidence" value="ECO:0007669"/>
    <property type="project" value="UniProtKB-UniRule"/>
</dbReference>
<dbReference type="CDD" id="cd01884">
    <property type="entry name" value="EF_Tu"/>
    <property type="match status" value="1"/>
</dbReference>
<feature type="domain" description="Tr-type G" evidence="11">
    <location>
        <begin position="24"/>
        <end position="219"/>
    </location>
</feature>
<keyword evidence="7" id="KW-0496">Mitochondrion</keyword>
<dbReference type="Gene3D" id="2.40.30.10">
    <property type="entry name" value="Translation factors"/>
    <property type="match status" value="2"/>
</dbReference>
<dbReference type="NCBIfam" id="TIGR00485">
    <property type="entry name" value="EF-Tu"/>
    <property type="match status" value="1"/>
</dbReference>
<organism evidence="12 13">
    <name type="scientific">Trichoplax adhaerens</name>
    <name type="common">Trichoplax reptans</name>
    <dbReference type="NCBI Taxonomy" id="10228"/>
    <lineage>
        <taxon>Eukaryota</taxon>
        <taxon>Metazoa</taxon>
        <taxon>Placozoa</taxon>
        <taxon>Uniplacotomia</taxon>
        <taxon>Trichoplacea</taxon>
        <taxon>Trichoplacidae</taxon>
        <taxon>Trichoplax</taxon>
    </lineage>
</organism>
<keyword evidence="3 10" id="KW-0547">Nucleotide-binding</keyword>
<evidence type="ECO:0000256" key="3">
    <source>
        <dbReference type="ARBA" id="ARBA00022741"/>
    </source>
</evidence>
<dbReference type="SUPFAM" id="SSF50465">
    <property type="entry name" value="EF-Tu/eEF-1alpha/eIF2-gamma C-terminal domain"/>
    <property type="match status" value="1"/>
</dbReference>
<evidence type="ECO:0000256" key="8">
    <source>
        <dbReference type="ARBA" id="ARBA00023134"/>
    </source>
</evidence>
<dbReference type="InterPro" id="IPR004160">
    <property type="entry name" value="Transl_elong_EFTu/EF1A_C"/>
</dbReference>
<dbReference type="AlphaFoldDB" id="B3S4D9"/>
<dbReference type="CTD" id="6756201"/>
<dbReference type="Gene3D" id="3.40.50.300">
    <property type="entry name" value="P-loop containing nucleotide triphosphate hydrolases"/>
    <property type="match status" value="1"/>
</dbReference>
<dbReference type="OMA" id="EGDKEWG"/>
<evidence type="ECO:0000256" key="6">
    <source>
        <dbReference type="ARBA" id="ARBA00022946"/>
    </source>
</evidence>
<dbReference type="OrthoDB" id="2067at2759"/>
<dbReference type="GO" id="GO:0003746">
    <property type="term" value="F:translation elongation factor activity"/>
    <property type="evidence" value="ECO:0000318"/>
    <property type="project" value="GO_Central"/>
</dbReference>
<dbReference type="PhylomeDB" id="B3S4D9"/>
<dbReference type="RefSeq" id="XP_002115166.1">
    <property type="nucleotide sequence ID" value="XM_002115130.1"/>
</dbReference>
<accession>B3S4D9</accession>
<comment type="function">
    <text evidence="10">This protein promotes the GTP-dependent binding of aminoacyl-tRNA to the A-site of ribosomes during protein biosynthesis.</text>
</comment>
<evidence type="ECO:0000256" key="1">
    <source>
        <dbReference type="ARBA" id="ARBA00004173"/>
    </source>
</evidence>
<dbReference type="InParanoid" id="B3S4D9"/>
<dbReference type="SUPFAM" id="SSF52540">
    <property type="entry name" value="P-loop containing nucleoside triphosphate hydrolases"/>
    <property type="match status" value="1"/>
</dbReference>
<dbReference type="Pfam" id="PF00009">
    <property type="entry name" value="GTP_EFTU"/>
    <property type="match status" value="1"/>
</dbReference>
<dbReference type="InterPro" id="IPR009001">
    <property type="entry name" value="Transl_elong_EF1A/Init_IF2_C"/>
</dbReference>
<evidence type="ECO:0000256" key="2">
    <source>
        <dbReference type="ARBA" id="ARBA00007249"/>
    </source>
</evidence>
<dbReference type="Pfam" id="PF03144">
    <property type="entry name" value="GTP_EFTU_D2"/>
    <property type="match status" value="1"/>
</dbReference>
<protein>
    <recommendedName>
        <fullName evidence="10">Elongation factor Tu</fullName>
    </recommendedName>
</protein>
<dbReference type="InterPro" id="IPR004541">
    <property type="entry name" value="Transl_elong_EFTu/EF1A_bac/org"/>
</dbReference>
<dbReference type="PANTHER" id="PTHR43721">
    <property type="entry name" value="ELONGATION FACTOR TU-RELATED"/>
    <property type="match status" value="1"/>
</dbReference>
<keyword evidence="8 10" id="KW-0342">GTP-binding</keyword>
<comment type="subcellular location">
    <subcellularLocation>
        <location evidence="1">Mitochondrion</location>
    </subcellularLocation>
</comment>
<dbReference type="InterPro" id="IPR050055">
    <property type="entry name" value="EF-Tu_GTPase"/>
</dbReference>
<evidence type="ECO:0000256" key="5">
    <source>
        <dbReference type="ARBA" id="ARBA00022917"/>
    </source>
</evidence>
<dbReference type="PANTHER" id="PTHR43721:SF36">
    <property type="entry name" value="ELONGATION FACTOR TU, MITOCHONDRIAL"/>
    <property type="match status" value="1"/>
</dbReference>
<reference evidence="12 13" key="1">
    <citation type="journal article" date="2008" name="Nature">
        <title>The Trichoplax genome and the nature of placozoans.</title>
        <authorList>
            <person name="Srivastava M."/>
            <person name="Begovic E."/>
            <person name="Chapman J."/>
            <person name="Putnam N.H."/>
            <person name="Hellsten U."/>
            <person name="Kawashima T."/>
            <person name="Kuo A."/>
            <person name="Mitros T."/>
            <person name="Salamov A."/>
            <person name="Carpenter M.L."/>
            <person name="Signorovitch A.Y."/>
            <person name="Moreno M.A."/>
            <person name="Kamm K."/>
            <person name="Grimwood J."/>
            <person name="Schmutz J."/>
            <person name="Shapiro H."/>
            <person name="Grigoriev I.V."/>
            <person name="Buss L.W."/>
            <person name="Schierwater B."/>
            <person name="Dellaporta S.L."/>
            <person name="Rokhsar D.S."/>
        </authorList>
    </citation>
    <scope>NUCLEOTIDE SEQUENCE [LARGE SCALE GENOMIC DNA]</scope>
    <source>
        <strain evidence="12 13">Grell-BS-1999</strain>
    </source>
</reference>
<dbReference type="PROSITE" id="PS51722">
    <property type="entry name" value="G_TR_2"/>
    <property type="match status" value="1"/>
</dbReference>
<comment type="similarity">
    <text evidence="2 10">Belongs to the TRAFAC class translation factor GTPase superfamily. Classic translation factor GTPase family. EF-Tu/EF-1A subfamily.</text>
</comment>
<name>B3S4D9_TRIAD</name>
<dbReference type="NCBIfam" id="TIGR00231">
    <property type="entry name" value="small_GTP"/>
    <property type="match status" value="1"/>
</dbReference>
<dbReference type="GO" id="GO:0070125">
    <property type="term" value="P:mitochondrial translational elongation"/>
    <property type="evidence" value="ECO:0000318"/>
    <property type="project" value="GO_Central"/>
</dbReference>
<dbReference type="FunFam" id="2.40.30.10:FF:000092">
    <property type="entry name" value="Elongation factor Tu"/>
    <property type="match status" value="1"/>
</dbReference>
<dbReference type="SUPFAM" id="SSF50447">
    <property type="entry name" value="Translation proteins"/>
    <property type="match status" value="1"/>
</dbReference>
<dbReference type="eggNOG" id="KOG0460">
    <property type="taxonomic scope" value="Eukaryota"/>
</dbReference>
<evidence type="ECO:0000256" key="7">
    <source>
        <dbReference type="ARBA" id="ARBA00023128"/>
    </source>
</evidence>
<dbReference type="NCBIfam" id="NF009373">
    <property type="entry name" value="PRK12736.1"/>
    <property type="match status" value="1"/>
</dbReference>
<evidence type="ECO:0000313" key="13">
    <source>
        <dbReference type="Proteomes" id="UP000009022"/>
    </source>
</evidence>
<keyword evidence="13" id="KW-1185">Reference proteome</keyword>
<dbReference type="GeneID" id="6756201"/>
<sequence>MDYRYTVQFRAMSADAKKTYSRDKPHINIGTIGHVDHGKTSLTAAITKLLQERGQAKYKAYDEIDNAPEEKARGITIKTANVEYETDQRHYGHIDCPGHADYIKNMITGAARMDGAILVVAATDGAMPQTKEHVLLAKQIGVKHMVVYVNKADTIDDNEMLELVELEIRDLLQEHGYDEDTPVIIGSALCALENRNPELGVKSVEKLMEAIDAHIPIPERELDKPFLLPVEGVFSIPGRGTVVTGCLERGIIKKGSDAEFVGKKSNIKTVITGIEMFHKNLDQAQAGDNMGALVRGIKREDIKRGMVLCAADTVKSYTKAKAQLYMLSTEEGGRKTPIVTNYAPVLYTRTADVAARVELPSGKEMCMPGEDCEVTFTLQSDLPLEEKQRFTLRDGHSTVGTGIITQILG</sequence>
<dbReference type="HOGENOM" id="CLU_007265_0_1_1"/>
<dbReference type="InterPro" id="IPR009000">
    <property type="entry name" value="Transl_B-barrel_sf"/>
</dbReference>
<dbReference type="GO" id="GO:0005525">
    <property type="term" value="F:GTP binding"/>
    <property type="evidence" value="ECO:0007669"/>
    <property type="project" value="UniProtKB-UniRule"/>
</dbReference>
<dbReference type="GO" id="GO:0005739">
    <property type="term" value="C:mitochondrion"/>
    <property type="evidence" value="ECO:0000318"/>
    <property type="project" value="GO_Central"/>
</dbReference>
<evidence type="ECO:0000256" key="10">
    <source>
        <dbReference type="RuleBase" id="RU000325"/>
    </source>
</evidence>
<evidence type="ECO:0000256" key="9">
    <source>
        <dbReference type="ARBA" id="ARBA00051990"/>
    </source>
</evidence>
<dbReference type="InterPro" id="IPR004161">
    <property type="entry name" value="EFTu-like_2"/>
</dbReference>
<dbReference type="PROSITE" id="PS00301">
    <property type="entry name" value="G_TR_1"/>
    <property type="match status" value="1"/>
</dbReference>
<comment type="catalytic activity">
    <reaction evidence="9">
        <text>GTP + H2O = GDP + phosphate + H(+)</text>
        <dbReference type="Rhea" id="RHEA:19669"/>
        <dbReference type="ChEBI" id="CHEBI:15377"/>
        <dbReference type="ChEBI" id="CHEBI:15378"/>
        <dbReference type="ChEBI" id="CHEBI:37565"/>
        <dbReference type="ChEBI" id="CHEBI:43474"/>
        <dbReference type="ChEBI" id="CHEBI:58189"/>
        <dbReference type="EC" id="3.6.5.3"/>
    </reaction>
    <physiologicalReaction direction="left-to-right" evidence="9">
        <dbReference type="Rhea" id="RHEA:19670"/>
    </physiologicalReaction>
</comment>
<dbReference type="NCBIfam" id="NF009372">
    <property type="entry name" value="PRK12735.1"/>
    <property type="match status" value="1"/>
</dbReference>
<evidence type="ECO:0000313" key="12">
    <source>
        <dbReference type="EMBL" id="EDV22622.1"/>
    </source>
</evidence>
<dbReference type="InterPro" id="IPR041709">
    <property type="entry name" value="EF-Tu_GTP-bd"/>
</dbReference>
<dbReference type="PRINTS" id="PR00315">
    <property type="entry name" value="ELONGATNFCT"/>
</dbReference>
<dbReference type="KEGG" id="tad:TRIADDRAFT_63365"/>
<dbReference type="InterPro" id="IPR033720">
    <property type="entry name" value="EFTU_2"/>
</dbReference>
<dbReference type="EMBL" id="DS985249">
    <property type="protein sequence ID" value="EDV22622.1"/>
    <property type="molecule type" value="Genomic_DNA"/>
</dbReference>
<gene>
    <name evidence="12" type="ORF">TRIADDRAFT_63365</name>
</gene>
<dbReference type="Proteomes" id="UP000009022">
    <property type="component" value="Unassembled WGS sequence"/>
</dbReference>
<evidence type="ECO:0000256" key="4">
    <source>
        <dbReference type="ARBA" id="ARBA00022768"/>
    </source>
</evidence>
<dbReference type="FunFam" id="2.40.30.10:FF:000001">
    <property type="entry name" value="Elongation factor Tu"/>
    <property type="match status" value="1"/>
</dbReference>
<dbReference type="InterPro" id="IPR031157">
    <property type="entry name" value="G_TR_CS"/>
</dbReference>
<keyword evidence="4 10" id="KW-0251">Elongation factor</keyword>
<keyword evidence="6" id="KW-0809">Transit peptide</keyword>